<dbReference type="OrthoDB" id="6581954at2759"/>
<evidence type="ECO:0000256" key="5">
    <source>
        <dbReference type="ARBA" id="ARBA00023136"/>
    </source>
</evidence>
<dbReference type="AlphaFoldDB" id="A0A401REH7"/>
<dbReference type="PRINTS" id="PR00176">
    <property type="entry name" value="NANEUSMPORT"/>
</dbReference>
<dbReference type="GO" id="GO:0046872">
    <property type="term" value="F:metal ion binding"/>
    <property type="evidence" value="ECO:0007669"/>
    <property type="project" value="UniProtKB-KW"/>
</dbReference>
<dbReference type="PROSITE" id="PS50267">
    <property type="entry name" value="NA_NEUROTRAN_SYMP_3"/>
    <property type="match status" value="1"/>
</dbReference>
<keyword evidence="2 7" id="KW-0813">Transport</keyword>
<sequence length="127" mass="13920">MDKNELALSPNDQQKHPPKVTVIFEQRKAVNAATSECVHEGDENVERGNWSSKTDYLLSVIGSAVGLGNVWRFPYLAYRNGGGAFLIPYILMLAVTGVPMFFLETSFGQFASLGPDAVWKAVPMLQG</sequence>
<proteinExistence type="inferred from homology"/>
<keyword evidence="5 8" id="KW-0472">Membrane</keyword>
<feature type="transmembrane region" description="Helical" evidence="8">
    <location>
        <begin position="85"/>
        <end position="103"/>
    </location>
</feature>
<evidence type="ECO:0000313" key="9">
    <source>
        <dbReference type="EMBL" id="GCC16552.1"/>
    </source>
</evidence>
<dbReference type="PROSITE" id="PS00610">
    <property type="entry name" value="NA_NEUROTRAN_SYMP_1"/>
    <property type="match status" value="1"/>
</dbReference>
<dbReference type="Proteomes" id="UP000287033">
    <property type="component" value="Unassembled WGS sequence"/>
</dbReference>
<keyword evidence="6" id="KW-0479">Metal-binding</keyword>
<feature type="binding site" evidence="6">
    <location>
        <position position="64"/>
    </location>
    <ligand>
        <name>Na(+)</name>
        <dbReference type="ChEBI" id="CHEBI:29101"/>
        <label>1</label>
    </ligand>
</feature>
<evidence type="ECO:0000256" key="2">
    <source>
        <dbReference type="ARBA" id="ARBA00022448"/>
    </source>
</evidence>
<feature type="binding site" evidence="6">
    <location>
        <position position="65"/>
    </location>
    <ligand>
        <name>Na(+)</name>
        <dbReference type="ChEBI" id="CHEBI:29101"/>
        <label>1</label>
    </ligand>
</feature>
<dbReference type="PANTHER" id="PTHR11616">
    <property type="entry name" value="SODIUM/CHLORIDE DEPENDENT TRANSPORTER"/>
    <property type="match status" value="1"/>
</dbReference>
<dbReference type="InterPro" id="IPR037272">
    <property type="entry name" value="SNS_sf"/>
</dbReference>
<evidence type="ECO:0000313" key="10">
    <source>
        <dbReference type="Proteomes" id="UP000287033"/>
    </source>
</evidence>
<evidence type="ECO:0000256" key="1">
    <source>
        <dbReference type="ARBA" id="ARBA00004141"/>
    </source>
</evidence>
<comment type="caution">
    <text evidence="9">The sequence shown here is derived from an EMBL/GenBank/DDBJ whole genome shotgun (WGS) entry which is preliminary data.</text>
</comment>
<dbReference type="EMBL" id="BEZZ01003834">
    <property type="protein sequence ID" value="GCC16552.1"/>
    <property type="molecule type" value="Genomic_DNA"/>
</dbReference>
<dbReference type="GO" id="GO:0005886">
    <property type="term" value="C:plasma membrane"/>
    <property type="evidence" value="ECO:0007669"/>
    <property type="project" value="TreeGrafter"/>
</dbReference>
<dbReference type="GO" id="GO:1901235">
    <property type="term" value="F:(R)-carnitine transmembrane transporter activity"/>
    <property type="evidence" value="ECO:0007669"/>
    <property type="project" value="TreeGrafter"/>
</dbReference>
<dbReference type="SUPFAM" id="SSF161070">
    <property type="entry name" value="SNF-like"/>
    <property type="match status" value="1"/>
</dbReference>
<comment type="similarity">
    <text evidence="7">Belongs to the sodium:neurotransmitter symporter (SNF) (TC 2.A.22) family.</text>
</comment>
<feature type="binding site" evidence="6">
    <location>
        <position position="69"/>
    </location>
    <ligand>
        <name>Na(+)</name>
        <dbReference type="ChEBI" id="CHEBI:29101"/>
        <label>1</label>
    </ligand>
</feature>
<evidence type="ECO:0000256" key="3">
    <source>
        <dbReference type="ARBA" id="ARBA00022692"/>
    </source>
</evidence>
<dbReference type="GO" id="GO:0015657">
    <property type="term" value="F:branched-chain amino acid:sodium symporter activity"/>
    <property type="evidence" value="ECO:0007669"/>
    <property type="project" value="TreeGrafter"/>
</dbReference>
<dbReference type="GO" id="GO:0089718">
    <property type="term" value="P:amino acid import across plasma membrane"/>
    <property type="evidence" value="ECO:0007669"/>
    <property type="project" value="TreeGrafter"/>
</dbReference>
<evidence type="ECO:0000256" key="8">
    <source>
        <dbReference type="SAM" id="Phobius"/>
    </source>
</evidence>
<evidence type="ECO:0000256" key="7">
    <source>
        <dbReference type="RuleBase" id="RU003732"/>
    </source>
</evidence>
<protein>
    <recommendedName>
        <fullName evidence="7">Transporter</fullName>
    </recommendedName>
</protein>
<organism evidence="9 10">
    <name type="scientific">Chiloscyllium punctatum</name>
    <name type="common">Brownbanded bambooshark</name>
    <name type="synonym">Hemiscyllium punctatum</name>
    <dbReference type="NCBI Taxonomy" id="137246"/>
    <lineage>
        <taxon>Eukaryota</taxon>
        <taxon>Metazoa</taxon>
        <taxon>Chordata</taxon>
        <taxon>Craniata</taxon>
        <taxon>Vertebrata</taxon>
        <taxon>Chondrichthyes</taxon>
        <taxon>Elasmobranchii</taxon>
        <taxon>Galeomorphii</taxon>
        <taxon>Galeoidea</taxon>
        <taxon>Orectolobiformes</taxon>
        <taxon>Hemiscylliidae</taxon>
        <taxon>Chiloscyllium</taxon>
    </lineage>
</organism>
<dbReference type="GO" id="GO:0015374">
    <property type="term" value="F:neutral, basic amino acid:sodium:chloride symporter activity"/>
    <property type="evidence" value="ECO:0007669"/>
    <property type="project" value="TreeGrafter"/>
</dbReference>
<keyword evidence="10" id="KW-1185">Reference proteome</keyword>
<gene>
    <name evidence="9" type="ORF">chiPu_0021396</name>
</gene>
<dbReference type="InterPro" id="IPR000175">
    <property type="entry name" value="Na/ntran_symport"/>
</dbReference>
<dbReference type="STRING" id="137246.A0A401REH7"/>
<evidence type="ECO:0000256" key="6">
    <source>
        <dbReference type="PIRSR" id="PIRSR600175-1"/>
    </source>
</evidence>
<keyword evidence="7" id="KW-0769">Symport</keyword>
<name>A0A401REH7_CHIPU</name>
<evidence type="ECO:0000256" key="4">
    <source>
        <dbReference type="ARBA" id="ARBA00022989"/>
    </source>
</evidence>
<dbReference type="Pfam" id="PF00209">
    <property type="entry name" value="SNF"/>
    <property type="match status" value="1"/>
</dbReference>
<keyword evidence="4 8" id="KW-1133">Transmembrane helix</keyword>
<comment type="subcellular location">
    <subcellularLocation>
        <location evidence="1">Membrane</location>
        <topology evidence="1">Multi-pass membrane protein</topology>
    </subcellularLocation>
</comment>
<accession>A0A401REH7</accession>
<dbReference type="PANTHER" id="PTHR11616:SF286">
    <property type="entry name" value="SODIUM- AND CHLORIDE-DEPENDENT NEUTRAL AND BASIC AMINO ACID TRANSPORTER B(0+)"/>
    <property type="match status" value="1"/>
</dbReference>
<dbReference type="OMA" id="SECVHEG"/>
<dbReference type="GO" id="GO:0001761">
    <property type="term" value="F:beta-alanine transmembrane transporter activity"/>
    <property type="evidence" value="ECO:0007669"/>
    <property type="project" value="TreeGrafter"/>
</dbReference>
<reference evidence="9 10" key="1">
    <citation type="journal article" date="2018" name="Nat. Ecol. Evol.">
        <title>Shark genomes provide insights into elasmobranch evolution and the origin of vertebrates.</title>
        <authorList>
            <person name="Hara Y"/>
            <person name="Yamaguchi K"/>
            <person name="Onimaru K"/>
            <person name="Kadota M"/>
            <person name="Koyanagi M"/>
            <person name="Keeley SD"/>
            <person name="Tatsumi K"/>
            <person name="Tanaka K"/>
            <person name="Motone F"/>
            <person name="Kageyama Y"/>
            <person name="Nozu R"/>
            <person name="Adachi N"/>
            <person name="Nishimura O"/>
            <person name="Nakagawa R"/>
            <person name="Tanegashima C"/>
            <person name="Kiyatake I"/>
            <person name="Matsumoto R"/>
            <person name="Murakumo K"/>
            <person name="Nishida K"/>
            <person name="Terakita A"/>
            <person name="Kuratani S"/>
            <person name="Sato K"/>
            <person name="Hyodo S Kuraku.S."/>
        </authorList>
    </citation>
    <scope>NUCLEOTIDE SEQUENCE [LARGE SCALE GENOMIC DNA]</scope>
</reference>
<keyword evidence="6" id="KW-0915">Sodium</keyword>
<dbReference type="GO" id="GO:0022858">
    <property type="term" value="F:alanine transmembrane transporter activity"/>
    <property type="evidence" value="ECO:0007669"/>
    <property type="project" value="TreeGrafter"/>
</dbReference>
<feature type="binding site" evidence="6">
    <location>
        <position position="62"/>
    </location>
    <ligand>
        <name>Na(+)</name>
        <dbReference type="ChEBI" id="CHEBI:29101"/>
        <label>1</label>
    </ligand>
</feature>
<keyword evidence="3 7" id="KW-0812">Transmembrane</keyword>